<dbReference type="InterPro" id="IPR000644">
    <property type="entry name" value="CBS_dom"/>
</dbReference>
<dbReference type="SUPFAM" id="SSF54631">
    <property type="entry name" value="CBS-domain pair"/>
    <property type="match status" value="1"/>
</dbReference>
<dbReference type="PROSITE" id="PS51371">
    <property type="entry name" value="CBS"/>
    <property type="match status" value="1"/>
</dbReference>
<evidence type="ECO:0000256" key="1">
    <source>
        <dbReference type="ARBA" id="ARBA00023122"/>
    </source>
</evidence>
<feature type="domain" description="CBS" evidence="4">
    <location>
        <begin position="71"/>
        <end position="128"/>
    </location>
</feature>
<name>A0ABT4A4T7_9BACT</name>
<comment type="caution">
    <text evidence="5">The sequence shown here is derived from an EMBL/GenBank/DDBJ whole genome shotgun (WGS) entry which is preliminary data.</text>
</comment>
<evidence type="ECO:0000259" key="4">
    <source>
        <dbReference type="PROSITE" id="PS51371"/>
    </source>
</evidence>
<reference evidence="5 6" key="1">
    <citation type="submission" date="2022-11" db="EMBL/GenBank/DDBJ databases">
        <title>Minimal conservation of predation-associated metabolite biosynthetic gene clusters underscores biosynthetic potential of Myxococcota including descriptions for ten novel species: Archangium lansinium sp. nov., Myxococcus landrumus sp. nov., Nannocystis bai.</title>
        <authorList>
            <person name="Ahearne A."/>
            <person name="Stevens C."/>
            <person name="Phillips K."/>
        </authorList>
    </citation>
    <scope>NUCLEOTIDE SEQUENCE [LARGE SCALE GENOMIC DNA]</scope>
    <source>
        <strain evidence="5 6">MIWBW</strain>
    </source>
</reference>
<evidence type="ECO:0000313" key="6">
    <source>
        <dbReference type="Proteomes" id="UP001207654"/>
    </source>
</evidence>
<evidence type="ECO:0000256" key="3">
    <source>
        <dbReference type="SAM" id="MobiDB-lite"/>
    </source>
</evidence>
<dbReference type="Proteomes" id="UP001207654">
    <property type="component" value="Unassembled WGS sequence"/>
</dbReference>
<evidence type="ECO:0000313" key="5">
    <source>
        <dbReference type="EMBL" id="MCY1076637.1"/>
    </source>
</evidence>
<sequence>MWVRDVMLRDVAVVGPETALRAAAEHMWKSQGQLLVVGDERGIYGVVTTRELVFGAEAQVQGYSVGGVGDLASLDFVFTHEDEAVEELARRMVHTGARRAIVIDGALRAVGVVSPRELARPDAVGRASEESFPASDAPSWTGTSAG</sequence>
<keyword evidence="6" id="KW-1185">Reference proteome</keyword>
<protein>
    <submittedName>
        <fullName evidence="5">CBS domain-containing protein</fullName>
    </submittedName>
</protein>
<gene>
    <name evidence="5" type="ORF">OV287_19350</name>
</gene>
<dbReference type="Pfam" id="PF00571">
    <property type="entry name" value="CBS"/>
    <property type="match status" value="2"/>
</dbReference>
<evidence type="ECO:0000256" key="2">
    <source>
        <dbReference type="PROSITE-ProRule" id="PRU00703"/>
    </source>
</evidence>
<dbReference type="Gene3D" id="3.10.580.10">
    <property type="entry name" value="CBS-domain"/>
    <property type="match status" value="1"/>
</dbReference>
<dbReference type="CDD" id="cd02205">
    <property type="entry name" value="CBS_pair_SF"/>
    <property type="match status" value="1"/>
</dbReference>
<dbReference type="PANTHER" id="PTHR43080:SF2">
    <property type="entry name" value="CBS DOMAIN-CONTAINING PROTEIN"/>
    <property type="match status" value="1"/>
</dbReference>
<dbReference type="InterPro" id="IPR046342">
    <property type="entry name" value="CBS_dom_sf"/>
</dbReference>
<proteinExistence type="predicted"/>
<organism evidence="5 6">
    <name type="scientific">Archangium lansingense</name>
    <dbReference type="NCBI Taxonomy" id="2995310"/>
    <lineage>
        <taxon>Bacteria</taxon>
        <taxon>Pseudomonadati</taxon>
        <taxon>Myxococcota</taxon>
        <taxon>Myxococcia</taxon>
        <taxon>Myxococcales</taxon>
        <taxon>Cystobacterineae</taxon>
        <taxon>Archangiaceae</taxon>
        <taxon>Archangium</taxon>
    </lineage>
</organism>
<dbReference type="PANTHER" id="PTHR43080">
    <property type="entry name" value="CBS DOMAIN-CONTAINING PROTEIN CBSX3, MITOCHONDRIAL"/>
    <property type="match status" value="1"/>
</dbReference>
<dbReference type="InterPro" id="IPR051257">
    <property type="entry name" value="Diverse_CBS-Domain"/>
</dbReference>
<feature type="region of interest" description="Disordered" evidence="3">
    <location>
        <begin position="123"/>
        <end position="146"/>
    </location>
</feature>
<accession>A0ABT4A4T7</accession>
<dbReference type="EMBL" id="JAPNKA010000001">
    <property type="protein sequence ID" value="MCY1076637.1"/>
    <property type="molecule type" value="Genomic_DNA"/>
</dbReference>
<keyword evidence="1 2" id="KW-0129">CBS domain</keyword>
<dbReference type="RefSeq" id="WP_267535515.1">
    <property type="nucleotide sequence ID" value="NZ_JAPNKA010000001.1"/>
</dbReference>